<gene>
    <name evidence="1" type="ORF">L2E82_10293</name>
</gene>
<reference evidence="2" key="1">
    <citation type="journal article" date="2022" name="Mol. Ecol. Resour.">
        <title>The genomes of chicory, endive, great burdock and yacon provide insights into Asteraceae palaeo-polyploidization history and plant inulin production.</title>
        <authorList>
            <person name="Fan W."/>
            <person name="Wang S."/>
            <person name="Wang H."/>
            <person name="Wang A."/>
            <person name="Jiang F."/>
            <person name="Liu H."/>
            <person name="Zhao H."/>
            <person name="Xu D."/>
            <person name="Zhang Y."/>
        </authorList>
    </citation>
    <scope>NUCLEOTIDE SEQUENCE [LARGE SCALE GENOMIC DNA]</scope>
    <source>
        <strain evidence="2">cv. Punajuju</strain>
    </source>
</reference>
<proteinExistence type="predicted"/>
<name>A0ACB9GB71_CICIN</name>
<evidence type="ECO:0000313" key="1">
    <source>
        <dbReference type="EMBL" id="KAI3780316.1"/>
    </source>
</evidence>
<dbReference type="Proteomes" id="UP001055811">
    <property type="component" value="Linkage Group LG02"/>
</dbReference>
<evidence type="ECO:0000313" key="2">
    <source>
        <dbReference type="Proteomes" id="UP001055811"/>
    </source>
</evidence>
<reference evidence="1 2" key="2">
    <citation type="journal article" date="2022" name="Mol. Ecol. Resour.">
        <title>The genomes of chicory, endive, great burdock and yacon provide insights into Asteraceae paleo-polyploidization history and plant inulin production.</title>
        <authorList>
            <person name="Fan W."/>
            <person name="Wang S."/>
            <person name="Wang H."/>
            <person name="Wang A."/>
            <person name="Jiang F."/>
            <person name="Liu H."/>
            <person name="Zhao H."/>
            <person name="Xu D."/>
            <person name="Zhang Y."/>
        </authorList>
    </citation>
    <scope>NUCLEOTIDE SEQUENCE [LARGE SCALE GENOMIC DNA]</scope>
    <source>
        <strain evidence="2">cv. Punajuju</strain>
        <tissue evidence="1">Leaves</tissue>
    </source>
</reference>
<keyword evidence="2" id="KW-1185">Reference proteome</keyword>
<sequence length="344" mass="37579">MMAEVATVSKMNVHVFTLKLHNRSMFDGNLIEYAEIAQSFHNRITLIVCSYSTLVEIAQRLINEEGQSFGVMLKAGLRMVWPSQVFFEMYQRDSSRFKYHSLAFEMLLSRIGDGLINDSMDIFWFCSGILSNSFRALKASSFLAYPMVSVVHRMIYLMRISSSIVPALHHSADNLRPLVHESFPELEEAQCVISICLTDWLPAMKAAAGVSNQSGKPWILDPPGVGASSFRLKACLELIELKPIVIRGNGSEIIALSMASIGSTKGADSLHESSDAVESMKSLAKSTNSIVAISGLVDFVTDGQRVVGAHNGVPLMQKIIASGCVVTALIAAFVAIDPEIVKST</sequence>
<comment type="caution">
    <text evidence="1">The sequence shown here is derived from an EMBL/GenBank/DDBJ whole genome shotgun (WGS) entry which is preliminary data.</text>
</comment>
<protein>
    <submittedName>
        <fullName evidence="1">Uncharacterized protein</fullName>
    </submittedName>
</protein>
<organism evidence="1 2">
    <name type="scientific">Cichorium intybus</name>
    <name type="common">Chicory</name>
    <dbReference type="NCBI Taxonomy" id="13427"/>
    <lineage>
        <taxon>Eukaryota</taxon>
        <taxon>Viridiplantae</taxon>
        <taxon>Streptophyta</taxon>
        <taxon>Embryophyta</taxon>
        <taxon>Tracheophyta</taxon>
        <taxon>Spermatophyta</taxon>
        <taxon>Magnoliopsida</taxon>
        <taxon>eudicotyledons</taxon>
        <taxon>Gunneridae</taxon>
        <taxon>Pentapetalae</taxon>
        <taxon>asterids</taxon>
        <taxon>campanulids</taxon>
        <taxon>Asterales</taxon>
        <taxon>Asteraceae</taxon>
        <taxon>Cichorioideae</taxon>
        <taxon>Cichorieae</taxon>
        <taxon>Cichoriinae</taxon>
        <taxon>Cichorium</taxon>
    </lineage>
</organism>
<accession>A0ACB9GB71</accession>
<dbReference type="EMBL" id="CM042010">
    <property type="protein sequence ID" value="KAI3780316.1"/>
    <property type="molecule type" value="Genomic_DNA"/>
</dbReference>